<dbReference type="InterPro" id="IPR020806">
    <property type="entry name" value="PKS_PP-bd"/>
</dbReference>
<organism evidence="5 6">
    <name type="scientific">Amycolatopsis albidoflavus</name>
    <dbReference type="NCBI Taxonomy" id="102226"/>
    <lineage>
        <taxon>Bacteria</taxon>
        <taxon>Bacillati</taxon>
        <taxon>Actinomycetota</taxon>
        <taxon>Actinomycetes</taxon>
        <taxon>Pseudonocardiales</taxon>
        <taxon>Pseudonocardiaceae</taxon>
        <taxon>Amycolatopsis</taxon>
    </lineage>
</organism>
<evidence type="ECO:0000256" key="3">
    <source>
        <dbReference type="ARBA" id="ARBA00022553"/>
    </source>
</evidence>
<dbReference type="Pfam" id="PF00550">
    <property type="entry name" value="PP-binding"/>
    <property type="match status" value="1"/>
</dbReference>
<keyword evidence="2" id="KW-0596">Phosphopantetheine</keyword>
<evidence type="ECO:0000313" key="5">
    <source>
        <dbReference type="EMBL" id="MFD2481587.1"/>
    </source>
</evidence>
<dbReference type="Proteomes" id="UP001597542">
    <property type="component" value="Unassembled WGS sequence"/>
</dbReference>
<dbReference type="Gene3D" id="3.40.50.1820">
    <property type="entry name" value="alpha/beta hydrolase"/>
    <property type="match status" value="1"/>
</dbReference>
<dbReference type="PANTHER" id="PTHR45527">
    <property type="entry name" value="NONRIBOSOMAL PEPTIDE SYNTHETASE"/>
    <property type="match status" value="1"/>
</dbReference>
<feature type="domain" description="Carrier" evidence="4">
    <location>
        <begin position="534"/>
        <end position="609"/>
    </location>
</feature>
<evidence type="ECO:0000256" key="2">
    <source>
        <dbReference type="ARBA" id="ARBA00022450"/>
    </source>
</evidence>
<dbReference type="InterPro" id="IPR009081">
    <property type="entry name" value="PP-bd_ACP"/>
</dbReference>
<dbReference type="InterPro" id="IPR029058">
    <property type="entry name" value="AB_hydrolase_fold"/>
</dbReference>
<reference evidence="6" key="1">
    <citation type="journal article" date="2019" name="Int. J. Syst. Evol. Microbiol.">
        <title>The Global Catalogue of Microorganisms (GCM) 10K type strain sequencing project: providing services to taxonomists for standard genome sequencing and annotation.</title>
        <authorList>
            <consortium name="The Broad Institute Genomics Platform"/>
            <consortium name="The Broad Institute Genome Sequencing Center for Infectious Disease"/>
            <person name="Wu L."/>
            <person name="Ma J."/>
        </authorList>
    </citation>
    <scope>NUCLEOTIDE SEQUENCE [LARGE SCALE GENOMIC DNA]</scope>
    <source>
        <strain evidence="6">CGMCC 4.7638</strain>
    </source>
</reference>
<sequence length="633" mass="69420">MSAATAAGASFAQQRIWFSSQLGDDPSVYNVTVAADLTGALHAGRLGEAFRACSRRHESLRTCFRLAGGRLQQIITGKEVALRFVDLTGVPEAARTPAVDRLVRQEADEPFDLGSAPLLRLRLLKTAENRHLLLVTFHHIVADAWSLDNLLREAGERYEALQSGDRHPPPMPRLQYADYAAWQHKAATGEGFERQLSYWHKQIEGLPTLVLPADRPRPSDVSFRGSTYRFPLDHTLAEKLAQLGRDERVSLFMTLLAGFLVVLHRCSGQTDLVLGTAIAGRDRPETDEMIGLFVNMLVLRTPVRAGTTLREVLADSARTCQDAYDHQDVPFERLVEMWGGDRRADRHPLFQAMFQLIRAAETRLPLPGVRVEVREIERPTAKFDLSVTVTEAGGRLTGDVEYSTDLFDAETVTGLVDAWLTVLRRMTESLDESVGGFPLGQNDGGCLDESALPAGLAADDLYREPAARPDGTFQVLDAYRHPVPPGLPGDLWAGGAPPVRTEHRVRRRRDGGLELVPVPEPAGARRIEDDAHVPPEGRTEEAVAAVWAETLGVEDVGRHDNFFALGGHSLLATVVLSLVQERLGADVALERFFDAPTVASLAEEIRAGGGSRHELSALVDDLEQIPDLEESGG</sequence>
<dbReference type="Pfam" id="PF00668">
    <property type="entry name" value="Condensation"/>
    <property type="match status" value="1"/>
</dbReference>
<protein>
    <submittedName>
        <fullName evidence="5">Condensation domain-containing protein</fullName>
    </submittedName>
</protein>
<dbReference type="EMBL" id="JBHUKQ010000010">
    <property type="protein sequence ID" value="MFD2481587.1"/>
    <property type="molecule type" value="Genomic_DNA"/>
</dbReference>
<evidence type="ECO:0000259" key="4">
    <source>
        <dbReference type="PROSITE" id="PS50075"/>
    </source>
</evidence>
<dbReference type="InterPro" id="IPR001242">
    <property type="entry name" value="Condensation_dom"/>
</dbReference>
<comment type="caution">
    <text evidence="5">The sequence shown here is derived from an EMBL/GenBank/DDBJ whole genome shotgun (WGS) entry which is preliminary data.</text>
</comment>
<dbReference type="Gene3D" id="3.30.559.30">
    <property type="entry name" value="Nonribosomal peptide synthetase, condensation domain"/>
    <property type="match status" value="1"/>
</dbReference>
<evidence type="ECO:0000256" key="1">
    <source>
        <dbReference type="ARBA" id="ARBA00001957"/>
    </source>
</evidence>
<dbReference type="SUPFAM" id="SSF47336">
    <property type="entry name" value="ACP-like"/>
    <property type="match status" value="1"/>
</dbReference>
<accession>A0ABW5HX94</accession>
<keyword evidence="6" id="KW-1185">Reference proteome</keyword>
<proteinExistence type="predicted"/>
<keyword evidence="3" id="KW-0597">Phosphoprotein</keyword>
<dbReference type="CDD" id="cd19531">
    <property type="entry name" value="LCL_NRPS-like"/>
    <property type="match status" value="1"/>
</dbReference>
<dbReference type="Gene3D" id="3.30.559.10">
    <property type="entry name" value="Chloramphenicol acetyltransferase-like domain"/>
    <property type="match status" value="1"/>
</dbReference>
<evidence type="ECO:0000313" key="6">
    <source>
        <dbReference type="Proteomes" id="UP001597542"/>
    </source>
</evidence>
<dbReference type="InterPro" id="IPR023213">
    <property type="entry name" value="CAT-like_dom_sf"/>
</dbReference>
<comment type="cofactor">
    <cofactor evidence="1">
        <name>pantetheine 4'-phosphate</name>
        <dbReference type="ChEBI" id="CHEBI:47942"/>
    </cofactor>
</comment>
<gene>
    <name evidence="5" type="ORF">ACFSUT_14990</name>
</gene>
<dbReference type="InterPro" id="IPR036736">
    <property type="entry name" value="ACP-like_sf"/>
</dbReference>
<dbReference type="PROSITE" id="PS50075">
    <property type="entry name" value="CARRIER"/>
    <property type="match status" value="1"/>
</dbReference>
<dbReference type="SUPFAM" id="SSF52777">
    <property type="entry name" value="CoA-dependent acyltransferases"/>
    <property type="match status" value="2"/>
</dbReference>
<dbReference type="SMART" id="SM00823">
    <property type="entry name" value="PKS_PP"/>
    <property type="match status" value="1"/>
</dbReference>
<name>A0ABW5HX94_9PSEU</name>
<dbReference type="RefSeq" id="WP_344273405.1">
    <property type="nucleotide sequence ID" value="NZ_BAAAHV010000011.1"/>
</dbReference>
<dbReference type="PANTHER" id="PTHR45527:SF1">
    <property type="entry name" value="FATTY ACID SYNTHASE"/>
    <property type="match status" value="1"/>
</dbReference>